<evidence type="ECO:0000256" key="2">
    <source>
        <dbReference type="ARBA" id="ARBA00023043"/>
    </source>
</evidence>
<feature type="region of interest" description="Disordered" evidence="3">
    <location>
        <begin position="353"/>
        <end position="398"/>
    </location>
</feature>
<gene>
    <name evidence="4" type="ORF">OKIOD_LOCUS9063</name>
</gene>
<proteinExistence type="predicted"/>
<keyword evidence="2" id="KW-0040">ANK repeat</keyword>
<reference evidence="4 5" key="1">
    <citation type="submission" date="2021-04" db="EMBL/GenBank/DDBJ databases">
        <authorList>
            <person name="Bliznina A."/>
        </authorList>
    </citation>
    <scope>NUCLEOTIDE SEQUENCE [LARGE SCALE GENOMIC DNA]</scope>
</reference>
<protein>
    <submittedName>
        <fullName evidence="4">Oidioi.mRNA.OKI2018_I69.chr1.g298.t2.cds</fullName>
    </submittedName>
</protein>
<evidence type="ECO:0000313" key="5">
    <source>
        <dbReference type="Proteomes" id="UP001158576"/>
    </source>
</evidence>
<dbReference type="Pfam" id="PF12796">
    <property type="entry name" value="Ank_2"/>
    <property type="match status" value="2"/>
</dbReference>
<dbReference type="PANTHER" id="PTHR24126">
    <property type="entry name" value="ANKYRIN REPEAT, PH AND SEC7 DOMAIN CONTAINING PROTEIN SECG-RELATED"/>
    <property type="match status" value="1"/>
</dbReference>
<feature type="compositionally biased region" description="Basic and acidic residues" evidence="3">
    <location>
        <begin position="373"/>
        <end position="389"/>
    </location>
</feature>
<evidence type="ECO:0000256" key="1">
    <source>
        <dbReference type="ARBA" id="ARBA00022737"/>
    </source>
</evidence>
<dbReference type="EMBL" id="OU015566">
    <property type="protein sequence ID" value="CAG5102431.1"/>
    <property type="molecule type" value="Genomic_DNA"/>
</dbReference>
<name>A0ABN7SPH0_OIKDI</name>
<dbReference type="Proteomes" id="UP001158576">
    <property type="component" value="Chromosome 1"/>
</dbReference>
<evidence type="ECO:0000313" key="4">
    <source>
        <dbReference type="EMBL" id="CAG5102431.1"/>
    </source>
</evidence>
<organism evidence="4 5">
    <name type="scientific">Oikopleura dioica</name>
    <name type="common">Tunicate</name>
    <dbReference type="NCBI Taxonomy" id="34765"/>
    <lineage>
        <taxon>Eukaryota</taxon>
        <taxon>Metazoa</taxon>
        <taxon>Chordata</taxon>
        <taxon>Tunicata</taxon>
        <taxon>Appendicularia</taxon>
        <taxon>Copelata</taxon>
        <taxon>Oikopleuridae</taxon>
        <taxon>Oikopleura</taxon>
    </lineage>
</organism>
<evidence type="ECO:0000256" key="3">
    <source>
        <dbReference type="SAM" id="MobiDB-lite"/>
    </source>
</evidence>
<keyword evidence="5" id="KW-1185">Reference proteome</keyword>
<dbReference type="InterPro" id="IPR002110">
    <property type="entry name" value="Ankyrin_rpt"/>
</dbReference>
<accession>A0ABN7SPH0</accession>
<dbReference type="SUPFAM" id="SSF48403">
    <property type="entry name" value="Ankyrin repeat"/>
    <property type="match status" value="1"/>
</dbReference>
<keyword evidence="1" id="KW-0677">Repeat</keyword>
<dbReference type="SMART" id="SM00248">
    <property type="entry name" value="ANK"/>
    <property type="match status" value="3"/>
</dbReference>
<dbReference type="Gene3D" id="1.25.40.20">
    <property type="entry name" value="Ankyrin repeat-containing domain"/>
    <property type="match status" value="1"/>
</dbReference>
<dbReference type="InterPro" id="IPR036770">
    <property type="entry name" value="Ankyrin_rpt-contain_sf"/>
</dbReference>
<sequence>MTEDGKILTRHVLMRQKYCRDIHSAVDSGDVSWLELSLAHQNNSTVIGSNGETALHRAAKKANYQVIQKLLDHGFSPLAVDNNGRNALFWFAENAPLRRKLTKASKETISKLTKPHFSSDKRHIQGINFDLQDQDGYTVMHVAAKNGNWPLCEHFSSLDRTLFLVKDNNGNTPEDIAVLFNRRECSKQLKHATAEYVRERKTEEYRKLQLFKKKFCDLQNEALSDLLNSRSDRSREAFVDFTSSLKGSSANPSAKSLPREELLHGLRSRLRIAGKVDACENGEFESKEATEGLTVVTPQKPRERKLTEDFQAPLPPSSGLPVQLARTKAGRPLILAKSAKVRGPELPMDTVKTKLGDGLPFRPLNNGSHWQPRHVDDNSKRQHSEEKYETTVQFHLKR</sequence>